<dbReference type="GO" id="GO:0016491">
    <property type="term" value="F:oxidoreductase activity"/>
    <property type="evidence" value="ECO:0007669"/>
    <property type="project" value="UniProtKB-KW"/>
</dbReference>
<organism evidence="4 5">
    <name type="scientific">Rubroshorea leprosula</name>
    <dbReference type="NCBI Taxonomy" id="152421"/>
    <lineage>
        <taxon>Eukaryota</taxon>
        <taxon>Viridiplantae</taxon>
        <taxon>Streptophyta</taxon>
        <taxon>Embryophyta</taxon>
        <taxon>Tracheophyta</taxon>
        <taxon>Spermatophyta</taxon>
        <taxon>Magnoliopsida</taxon>
        <taxon>eudicotyledons</taxon>
        <taxon>Gunneridae</taxon>
        <taxon>Pentapetalae</taxon>
        <taxon>rosids</taxon>
        <taxon>malvids</taxon>
        <taxon>Malvales</taxon>
        <taxon>Dipterocarpaceae</taxon>
        <taxon>Rubroshorea</taxon>
    </lineage>
</organism>
<comment type="similarity">
    <text evidence="1">Belongs to the short-chain dehydrogenases/reductases (SDR) family.</text>
</comment>
<gene>
    <name evidence="4" type="ORF">SLEP1_g10090</name>
</gene>
<dbReference type="PANTHER" id="PTHR43490">
    <property type="entry name" value="(+)-NEOMENTHOL DEHYDROGENASE"/>
    <property type="match status" value="1"/>
</dbReference>
<keyword evidence="2" id="KW-0521">NADP</keyword>
<evidence type="ECO:0000313" key="4">
    <source>
        <dbReference type="EMBL" id="GKU96910.1"/>
    </source>
</evidence>
<comment type="caution">
    <text evidence="4">The sequence shown here is derived from an EMBL/GenBank/DDBJ whole genome shotgun (WGS) entry which is preliminary data.</text>
</comment>
<evidence type="ECO:0000256" key="1">
    <source>
        <dbReference type="ARBA" id="ARBA00006484"/>
    </source>
</evidence>
<dbReference type="GO" id="GO:0016020">
    <property type="term" value="C:membrane"/>
    <property type="evidence" value="ECO:0007669"/>
    <property type="project" value="TreeGrafter"/>
</dbReference>
<dbReference type="EMBL" id="BPVZ01000010">
    <property type="protein sequence ID" value="GKU96910.1"/>
    <property type="molecule type" value="Genomic_DNA"/>
</dbReference>
<evidence type="ECO:0000256" key="3">
    <source>
        <dbReference type="ARBA" id="ARBA00023002"/>
    </source>
</evidence>
<protein>
    <recommendedName>
        <fullName evidence="6">(+)-neomenthol dehydrogenase</fullName>
    </recommendedName>
</protein>
<sequence length="119" mass="13146">MCEALISLLQLSDSPGIVYVSSSAGKLEYVSNEWAKAVLGDVENLTEERVDGVLSQYLKDYKEGSWETKGWPAYLSAYKLSKAAMNADTRILAKKYPGICINCVCPGYVKTDINYYTGI</sequence>
<evidence type="ECO:0000313" key="5">
    <source>
        <dbReference type="Proteomes" id="UP001054252"/>
    </source>
</evidence>
<keyword evidence="3" id="KW-0560">Oxidoreductase</keyword>
<dbReference type="AlphaFoldDB" id="A0AAV5II02"/>
<reference evidence="4 5" key="1">
    <citation type="journal article" date="2021" name="Commun. Biol.">
        <title>The genome of Shorea leprosula (Dipterocarpaceae) highlights the ecological relevance of drought in aseasonal tropical rainforests.</title>
        <authorList>
            <person name="Ng K.K.S."/>
            <person name="Kobayashi M.J."/>
            <person name="Fawcett J.A."/>
            <person name="Hatakeyama M."/>
            <person name="Paape T."/>
            <person name="Ng C.H."/>
            <person name="Ang C.C."/>
            <person name="Tnah L.H."/>
            <person name="Lee C.T."/>
            <person name="Nishiyama T."/>
            <person name="Sese J."/>
            <person name="O'Brien M.J."/>
            <person name="Copetti D."/>
            <person name="Mohd Noor M.I."/>
            <person name="Ong R.C."/>
            <person name="Putra M."/>
            <person name="Sireger I.Z."/>
            <person name="Indrioko S."/>
            <person name="Kosugi Y."/>
            <person name="Izuno A."/>
            <person name="Isagi Y."/>
            <person name="Lee S.L."/>
            <person name="Shimizu K.K."/>
        </authorList>
    </citation>
    <scope>NUCLEOTIDE SEQUENCE [LARGE SCALE GENOMIC DNA]</scope>
    <source>
        <strain evidence="4">214</strain>
    </source>
</reference>
<evidence type="ECO:0000256" key="2">
    <source>
        <dbReference type="ARBA" id="ARBA00022857"/>
    </source>
</evidence>
<keyword evidence="5" id="KW-1185">Reference proteome</keyword>
<evidence type="ECO:0008006" key="6">
    <source>
        <dbReference type="Google" id="ProtNLM"/>
    </source>
</evidence>
<proteinExistence type="inferred from homology"/>
<dbReference type="Proteomes" id="UP001054252">
    <property type="component" value="Unassembled WGS sequence"/>
</dbReference>
<dbReference type="SUPFAM" id="SSF51735">
    <property type="entry name" value="NAD(P)-binding Rossmann-fold domains"/>
    <property type="match status" value="1"/>
</dbReference>
<dbReference type="PRINTS" id="PR00081">
    <property type="entry name" value="GDHRDH"/>
</dbReference>
<name>A0AAV5II02_9ROSI</name>
<dbReference type="Pfam" id="PF13561">
    <property type="entry name" value="adh_short_C2"/>
    <property type="match status" value="1"/>
</dbReference>
<dbReference type="InterPro" id="IPR036291">
    <property type="entry name" value="NAD(P)-bd_dom_sf"/>
</dbReference>
<accession>A0AAV5II02</accession>
<dbReference type="Gene3D" id="3.40.50.720">
    <property type="entry name" value="NAD(P)-binding Rossmann-like Domain"/>
    <property type="match status" value="1"/>
</dbReference>
<dbReference type="PANTHER" id="PTHR43490:SF98">
    <property type="entry name" value="OS02G0640600 PROTEIN"/>
    <property type="match status" value="1"/>
</dbReference>
<dbReference type="InterPro" id="IPR002347">
    <property type="entry name" value="SDR_fam"/>
</dbReference>